<dbReference type="Proteomes" id="UP000010798">
    <property type="component" value="Chromosome"/>
</dbReference>
<name>L0DJB3_SINAD</name>
<organism evidence="2 3">
    <name type="scientific">Singulisphaera acidiphila (strain ATCC BAA-1392 / DSM 18658 / VKM B-2454 / MOB10)</name>
    <dbReference type="NCBI Taxonomy" id="886293"/>
    <lineage>
        <taxon>Bacteria</taxon>
        <taxon>Pseudomonadati</taxon>
        <taxon>Planctomycetota</taxon>
        <taxon>Planctomycetia</taxon>
        <taxon>Isosphaerales</taxon>
        <taxon>Isosphaeraceae</taxon>
        <taxon>Singulisphaera</taxon>
    </lineage>
</organism>
<protein>
    <submittedName>
        <fullName evidence="2">Uncharacterized protein</fullName>
    </submittedName>
</protein>
<evidence type="ECO:0000313" key="3">
    <source>
        <dbReference type="Proteomes" id="UP000010798"/>
    </source>
</evidence>
<accession>L0DJB3</accession>
<keyword evidence="3" id="KW-1185">Reference proteome</keyword>
<dbReference type="STRING" id="886293.Sinac_5319"/>
<proteinExistence type="predicted"/>
<dbReference type="AlphaFoldDB" id="L0DJB3"/>
<dbReference type="KEGG" id="saci:Sinac_5319"/>
<dbReference type="EMBL" id="CP003364">
    <property type="protein sequence ID" value="AGA29469.1"/>
    <property type="molecule type" value="Genomic_DNA"/>
</dbReference>
<keyword evidence="1" id="KW-1133">Transmembrane helix</keyword>
<evidence type="ECO:0000256" key="1">
    <source>
        <dbReference type="SAM" id="Phobius"/>
    </source>
</evidence>
<gene>
    <name evidence="2" type="ordered locus">Sinac_5319</name>
</gene>
<evidence type="ECO:0000313" key="2">
    <source>
        <dbReference type="EMBL" id="AGA29469.1"/>
    </source>
</evidence>
<reference evidence="2 3" key="1">
    <citation type="submission" date="2012-02" db="EMBL/GenBank/DDBJ databases">
        <title>Complete sequence of chromosome of Singulisphaera acidiphila DSM 18658.</title>
        <authorList>
            <consortium name="US DOE Joint Genome Institute (JGI-PGF)"/>
            <person name="Lucas S."/>
            <person name="Copeland A."/>
            <person name="Lapidus A."/>
            <person name="Glavina del Rio T."/>
            <person name="Dalin E."/>
            <person name="Tice H."/>
            <person name="Bruce D."/>
            <person name="Goodwin L."/>
            <person name="Pitluck S."/>
            <person name="Peters L."/>
            <person name="Ovchinnikova G."/>
            <person name="Chertkov O."/>
            <person name="Kyrpides N."/>
            <person name="Mavromatis K."/>
            <person name="Ivanova N."/>
            <person name="Brettin T."/>
            <person name="Detter J.C."/>
            <person name="Han C."/>
            <person name="Larimer F."/>
            <person name="Land M."/>
            <person name="Hauser L."/>
            <person name="Markowitz V."/>
            <person name="Cheng J.-F."/>
            <person name="Hugenholtz P."/>
            <person name="Woyke T."/>
            <person name="Wu D."/>
            <person name="Tindall B."/>
            <person name="Pomrenke H."/>
            <person name="Brambilla E."/>
            <person name="Klenk H.-P."/>
            <person name="Eisen J.A."/>
        </authorList>
    </citation>
    <scope>NUCLEOTIDE SEQUENCE [LARGE SCALE GENOMIC DNA]</scope>
    <source>
        <strain evidence="3">ATCC BAA-1392 / DSM 18658 / VKM B-2454 / MOB10</strain>
    </source>
</reference>
<sequence length="72" mass="7817">MRRLLSVGPRSIASAAINPTVLVGVLTLIVPFNLTFFRIESPGFPVMDRQFLLSLATLTVVVRFNGVTLGSE</sequence>
<keyword evidence="1" id="KW-0472">Membrane</keyword>
<keyword evidence="1" id="KW-0812">Transmembrane</keyword>
<dbReference type="HOGENOM" id="CLU_2720168_0_0_0"/>
<feature type="transmembrane region" description="Helical" evidence="1">
    <location>
        <begin position="12"/>
        <end position="39"/>
    </location>
</feature>